<dbReference type="Proteomes" id="UP000192468">
    <property type="component" value="Unassembled WGS sequence"/>
</dbReference>
<proteinExistence type="inferred from homology"/>
<evidence type="ECO:0000256" key="7">
    <source>
        <dbReference type="SAM" id="Phobius"/>
    </source>
</evidence>
<feature type="transmembrane region" description="Helical" evidence="7">
    <location>
        <begin position="306"/>
        <end position="332"/>
    </location>
</feature>
<evidence type="ECO:0000256" key="4">
    <source>
        <dbReference type="ARBA" id="ARBA00022989"/>
    </source>
</evidence>
<evidence type="ECO:0000259" key="8">
    <source>
        <dbReference type="Pfam" id="PF02687"/>
    </source>
</evidence>
<sequence length="440" mass="48268">MKFRDGLKMASKDLSRRKGRTILTSLAVAVGTMLIVTLVSLGTSGENLILDKASSSSSLKMVQVSSMKYFDSENTDYSDLDMNEMFKKIDNNTVNKLKSISGVHETLATITTSVSNIKIDNKDNNKETQITALYNNMSSFTSEAIASVRKDNKNNSLKPIIAGRALISSDKNSILIGKNYLSAMGITDYKGVIGKDIVITENKTENPNITIPPIQITGKIVGVISDKFEDGSPIITSIDVANKFKSYYSLQDDYINSQGYDGVVIYANNMDNVEKIGSKIKNMGYFYMTYQEQIQSVKNVFNIMNAILAVLGLIVLFVAAIGIVNTMIMVIYERTKSIGIMKSVGANRGNIHSIFIYQSGLIGFLGGLVGLLFSLVNIKIIQIALKMYLESKKIKEVVNFTMPSWLIIGTLCFSILISVLAGLYPSIKASKMDPVKALNS</sequence>
<dbReference type="InterPro" id="IPR050250">
    <property type="entry name" value="Macrolide_Exporter_MacB"/>
</dbReference>
<dbReference type="EMBL" id="FWXH01000017">
    <property type="protein sequence ID" value="SMC27436.1"/>
    <property type="molecule type" value="Genomic_DNA"/>
</dbReference>
<comment type="subcellular location">
    <subcellularLocation>
        <location evidence="1">Cell membrane</location>
        <topology evidence="1">Multi-pass membrane protein</topology>
    </subcellularLocation>
</comment>
<dbReference type="InterPro" id="IPR003838">
    <property type="entry name" value="ABC3_permease_C"/>
</dbReference>
<feature type="transmembrane region" description="Helical" evidence="7">
    <location>
        <begin position="361"/>
        <end position="385"/>
    </location>
</feature>
<dbReference type="PANTHER" id="PTHR30572:SF4">
    <property type="entry name" value="ABC TRANSPORTER PERMEASE YTRF"/>
    <property type="match status" value="1"/>
</dbReference>
<protein>
    <submittedName>
        <fullName evidence="10">Putative ABC transport system permease protein</fullName>
    </submittedName>
</protein>
<accession>A0A1W1XU68</accession>
<evidence type="ECO:0000313" key="10">
    <source>
        <dbReference type="EMBL" id="SMC27436.1"/>
    </source>
</evidence>
<keyword evidence="2" id="KW-1003">Cell membrane</keyword>
<name>A0A1W1XU68_9CLOT</name>
<feature type="domain" description="MacB-like periplasmic core" evidence="9">
    <location>
        <begin position="21"/>
        <end position="282"/>
    </location>
</feature>
<dbReference type="GO" id="GO:0022857">
    <property type="term" value="F:transmembrane transporter activity"/>
    <property type="evidence" value="ECO:0007669"/>
    <property type="project" value="TreeGrafter"/>
</dbReference>
<evidence type="ECO:0000256" key="6">
    <source>
        <dbReference type="ARBA" id="ARBA00038076"/>
    </source>
</evidence>
<dbReference type="RefSeq" id="WP_084117133.1">
    <property type="nucleotide sequence ID" value="NZ_FWXH01000017.1"/>
</dbReference>
<evidence type="ECO:0000256" key="2">
    <source>
        <dbReference type="ARBA" id="ARBA00022475"/>
    </source>
</evidence>
<reference evidence="10 11" key="1">
    <citation type="submission" date="2017-04" db="EMBL/GenBank/DDBJ databases">
        <authorList>
            <person name="Afonso C.L."/>
            <person name="Miller P.J."/>
            <person name="Scott M.A."/>
            <person name="Spackman E."/>
            <person name="Goraichik I."/>
            <person name="Dimitrov K.M."/>
            <person name="Suarez D.L."/>
            <person name="Swayne D.E."/>
        </authorList>
    </citation>
    <scope>NUCLEOTIDE SEQUENCE [LARGE SCALE GENOMIC DNA]</scope>
    <source>
        <strain evidence="10 11">DSM 12555</strain>
    </source>
</reference>
<feature type="transmembrane region" description="Helical" evidence="7">
    <location>
        <begin position="21"/>
        <end position="42"/>
    </location>
</feature>
<feature type="transmembrane region" description="Helical" evidence="7">
    <location>
        <begin position="405"/>
        <end position="424"/>
    </location>
</feature>
<keyword evidence="11" id="KW-1185">Reference proteome</keyword>
<feature type="domain" description="ABC3 transporter permease C-terminal" evidence="8">
    <location>
        <begin position="310"/>
        <end position="434"/>
    </location>
</feature>
<dbReference type="AlphaFoldDB" id="A0A1W1XU68"/>
<dbReference type="PANTHER" id="PTHR30572">
    <property type="entry name" value="MEMBRANE COMPONENT OF TRANSPORTER-RELATED"/>
    <property type="match status" value="1"/>
</dbReference>
<evidence type="ECO:0000313" key="11">
    <source>
        <dbReference type="Proteomes" id="UP000192468"/>
    </source>
</evidence>
<keyword evidence="4 7" id="KW-1133">Transmembrane helix</keyword>
<dbReference type="OrthoDB" id="9770099at2"/>
<dbReference type="Pfam" id="PF02687">
    <property type="entry name" value="FtsX"/>
    <property type="match status" value="1"/>
</dbReference>
<gene>
    <name evidence="10" type="ORF">SAMN02745134_03183</name>
</gene>
<dbReference type="InterPro" id="IPR025857">
    <property type="entry name" value="MacB_PCD"/>
</dbReference>
<dbReference type="Pfam" id="PF12704">
    <property type="entry name" value="MacB_PCD"/>
    <property type="match status" value="1"/>
</dbReference>
<evidence type="ECO:0000259" key="9">
    <source>
        <dbReference type="Pfam" id="PF12704"/>
    </source>
</evidence>
<keyword evidence="5 7" id="KW-0472">Membrane</keyword>
<comment type="similarity">
    <text evidence="6">Belongs to the ABC-4 integral membrane protein family.</text>
</comment>
<evidence type="ECO:0000256" key="5">
    <source>
        <dbReference type="ARBA" id="ARBA00023136"/>
    </source>
</evidence>
<evidence type="ECO:0000256" key="3">
    <source>
        <dbReference type="ARBA" id="ARBA00022692"/>
    </source>
</evidence>
<keyword evidence="3 7" id="KW-0812">Transmembrane</keyword>
<evidence type="ECO:0000256" key="1">
    <source>
        <dbReference type="ARBA" id="ARBA00004651"/>
    </source>
</evidence>
<dbReference type="STRING" id="1121291.SAMN02745134_03183"/>
<dbReference type="GO" id="GO:0005886">
    <property type="term" value="C:plasma membrane"/>
    <property type="evidence" value="ECO:0007669"/>
    <property type="project" value="UniProtKB-SubCell"/>
</dbReference>
<organism evidence="10 11">
    <name type="scientific">Clostridium acidisoli DSM 12555</name>
    <dbReference type="NCBI Taxonomy" id="1121291"/>
    <lineage>
        <taxon>Bacteria</taxon>
        <taxon>Bacillati</taxon>
        <taxon>Bacillota</taxon>
        <taxon>Clostridia</taxon>
        <taxon>Eubacteriales</taxon>
        <taxon>Clostridiaceae</taxon>
        <taxon>Clostridium</taxon>
    </lineage>
</organism>